<evidence type="ECO:0000313" key="4">
    <source>
        <dbReference type="WBParaSite" id="jg12714"/>
    </source>
</evidence>
<feature type="region of interest" description="Disordered" evidence="1">
    <location>
        <begin position="263"/>
        <end position="286"/>
    </location>
</feature>
<proteinExistence type="predicted"/>
<dbReference type="WBParaSite" id="jg12714">
    <property type="protein sequence ID" value="jg12714"/>
    <property type="gene ID" value="jg12714"/>
</dbReference>
<feature type="transmembrane region" description="Helical" evidence="2">
    <location>
        <begin position="70"/>
        <end position="91"/>
    </location>
</feature>
<keyword evidence="3" id="KW-1185">Reference proteome</keyword>
<evidence type="ECO:0000256" key="2">
    <source>
        <dbReference type="SAM" id="Phobius"/>
    </source>
</evidence>
<keyword evidence="2" id="KW-0472">Membrane</keyword>
<name>A0A915CV60_9BILA</name>
<organism evidence="3 4">
    <name type="scientific">Ditylenchus dipsaci</name>
    <dbReference type="NCBI Taxonomy" id="166011"/>
    <lineage>
        <taxon>Eukaryota</taxon>
        <taxon>Metazoa</taxon>
        <taxon>Ecdysozoa</taxon>
        <taxon>Nematoda</taxon>
        <taxon>Chromadorea</taxon>
        <taxon>Rhabditida</taxon>
        <taxon>Tylenchina</taxon>
        <taxon>Tylenchomorpha</taxon>
        <taxon>Sphaerularioidea</taxon>
        <taxon>Anguinidae</taxon>
        <taxon>Anguininae</taxon>
        <taxon>Ditylenchus</taxon>
    </lineage>
</organism>
<keyword evidence="2" id="KW-1133">Transmembrane helix</keyword>
<accession>A0A915CV60</accession>
<protein>
    <submittedName>
        <fullName evidence="4">Uncharacterized protein</fullName>
    </submittedName>
</protein>
<keyword evidence="2" id="KW-0812">Transmembrane</keyword>
<reference evidence="4" key="1">
    <citation type="submission" date="2022-11" db="UniProtKB">
        <authorList>
            <consortium name="WormBaseParasite"/>
        </authorList>
    </citation>
    <scope>IDENTIFICATION</scope>
</reference>
<dbReference type="Proteomes" id="UP000887574">
    <property type="component" value="Unplaced"/>
</dbReference>
<evidence type="ECO:0000256" key="1">
    <source>
        <dbReference type="SAM" id="MobiDB-lite"/>
    </source>
</evidence>
<dbReference type="AlphaFoldDB" id="A0A915CV60"/>
<evidence type="ECO:0000313" key="3">
    <source>
        <dbReference type="Proteomes" id="UP000887574"/>
    </source>
</evidence>
<sequence length="302" mass="33680">MCLQTQLHGDSKPIDIEVCSLDEVAKGENSAYLTNVTISRETYDPKCELSLNFGSEYKLFKPTSYSGVHLVPIFLCGILLSVVFTVVWCIYKGPSKKKSESEELPTYAPTATDVTAPEKVQQGLPKRVTKTVAVKEPSDKSVPKPITELLAAKAETTNTTDGPKTTISMTDAALSEKTAISSTPVSVDEYMDYDEPTRQRMHRQDAREKYIKQLQKYGVQAVGKIRTIVSGSSSAQSEAEIAKRRKGIRDQYEVIPMLPINKSPVKEGKKSRKTSARNEVDASTKRLSIRRTRLNRRMKALW</sequence>